<protein>
    <recommendedName>
        <fullName evidence="3">Heparin-sulfate lyase N-terminal domain-containing protein</fullName>
    </recommendedName>
</protein>
<dbReference type="RefSeq" id="WP_141610733.1">
    <property type="nucleotide sequence ID" value="NZ_VIGC02000017.1"/>
</dbReference>
<dbReference type="OrthoDB" id="178826at2"/>
<evidence type="ECO:0000313" key="2">
    <source>
        <dbReference type="Proteomes" id="UP000317371"/>
    </source>
</evidence>
<dbReference type="InParanoid" id="A0A540VE80"/>
<comment type="caution">
    <text evidence="1">The sequence shown here is derived from an EMBL/GenBank/DDBJ whole genome shotgun (WGS) entry which is preliminary data.</text>
</comment>
<sequence length="581" mass="64373">MTPPTPLQVLTAAVDSYTPYLQPSGELIDPFFAEPTQYGTPYHALCQAVLAARGEPVARSWRMDNAARGLDASLRHVSDPSLPATASTMHRATGAVRRLNHRDFFWPPILKTYRILLDEGNERSADFARRIAAVKIPDAFASQPPSNWAMVWLSGEWLRIREGLSGYTLDDIDRWLEIFFSSHILVDMGLYQEPGHPNSYDLFTRYHLADILVNGYNGQWRTAMEELMVTGLRRSLAVQLSDGSLASAYRSTGQTWTLGVQCAYFTLAANFLAGRDGALSEQARQAARRAFASFLRWQRPDGPYSPVENLLPPAYRVGYESYTADGHYANLAMAFLAVAILNGFNDSPLTPEEADRAPTALIEGDPTYRAIAHAGPYSAHLNAFPSPRYDGFGLVDVTFGVGRRFHFVSSVRHLAEPGFYNLGLAVRQEPGRSELRVLAQEDPRPIGPIEPGPTPASFQVQARVKGSPYPYTLALQVDAESGLQVEEATPGLVGYKTLLVPYLRDGGWGETTQVEIQIAERHATLAFRLGEEVVTVEVDGAVDHILHFPYGYENRRGLCGLIRVDLADPCEGVRYQLRRIS</sequence>
<proteinExistence type="predicted"/>
<evidence type="ECO:0000313" key="1">
    <source>
        <dbReference type="EMBL" id="TQE95056.1"/>
    </source>
</evidence>
<name>A0A540VE80_9CHLR</name>
<gene>
    <name evidence="1" type="ORF">FKZ61_13840</name>
</gene>
<reference evidence="1 2" key="1">
    <citation type="submission" date="2019-06" db="EMBL/GenBank/DDBJ databases">
        <title>Genome sequence of Litorilinea aerophila BAA-2444.</title>
        <authorList>
            <person name="Maclea K.S."/>
            <person name="Maurais E.G."/>
            <person name="Iannazzi L.C."/>
        </authorList>
    </citation>
    <scope>NUCLEOTIDE SEQUENCE [LARGE SCALE GENOMIC DNA]</scope>
    <source>
        <strain evidence="1 2">ATCC BAA-2444</strain>
    </source>
</reference>
<keyword evidence="2" id="KW-1185">Reference proteome</keyword>
<dbReference type="Proteomes" id="UP000317371">
    <property type="component" value="Unassembled WGS sequence"/>
</dbReference>
<organism evidence="1 2">
    <name type="scientific">Litorilinea aerophila</name>
    <dbReference type="NCBI Taxonomy" id="1204385"/>
    <lineage>
        <taxon>Bacteria</taxon>
        <taxon>Bacillati</taxon>
        <taxon>Chloroflexota</taxon>
        <taxon>Caldilineae</taxon>
        <taxon>Caldilineales</taxon>
        <taxon>Caldilineaceae</taxon>
        <taxon>Litorilinea</taxon>
    </lineage>
</organism>
<accession>A0A540VE80</accession>
<dbReference type="InterPro" id="IPR008930">
    <property type="entry name" value="Terpenoid_cyclase/PrenylTrfase"/>
</dbReference>
<dbReference type="SUPFAM" id="SSF48239">
    <property type="entry name" value="Terpenoid cyclases/Protein prenyltransferases"/>
    <property type="match status" value="1"/>
</dbReference>
<dbReference type="AlphaFoldDB" id="A0A540VE80"/>
<dbReference type="EMBL" id="VIGC01000017">
    <property type="protein sequence ID" value="TQE95056.1"/>
    <property type="molecule type" value="Genomic_DNA"/>
</dbReference>
<evidence type="ECO:0008006" key="3">
    <source>
        <dbReference type="Google" id="ProtNLM"/>
    </source>
</evidence>